<dbReference type="HAMAP" id="MF_00127">
    <property type="entry name" value="His_tRNA_synth"/>
    <property type="match status" value="1"/>
</dbReference>
<dbReference type="InterPro" id="IPR045864">
    <property type="entry name" value="aa-tRNA-synth_II/BPL/LPL"/>
</dbReference>
<dbReference type="RefSeq" id="WP_163604985.1">
    <property type="nucleotide sequence ID" value="NZ_JAABOO010000001.1"/>
</dbReference>
<dbReference type="Gene3D" id="3.40.50.800">
    <property type="entry name" value="Anticodon-binding domain"/>
    <property type="match status" value="1"/>
</dbReference>
<dbReference type="InterPro" id="IPR033656">
    <property type="entry name" value="HisRS_anticodon"/>
</dbReference>
<dbReference type="NCBIfam" id="TIGR00442">
    <property type="entry name" value="hisS"/>
    <property type="match status" value="1"/>
</dbReference>
<feature type="binding site" evidence="11">
    <location>
        <begin position="102"/>
        <end position="104"/>
    </location>
    <ligand>
        <name>L-histidine</name>
        <dbReference type="ChEBI" id="CHEBI:57595"/>
    </ligand>
</feature>
<dbReference type="Pfam" id="PF03129">
    <property type="entry name" value="HGTP_anticodon"/>
    <property type="match status" value="1"/>
</dbReference>
<evidence type="ECO:0000256" key="1">
    <source>
        <dbReference type="ARBA" id="ARBA00008226"/>
    </source>
</evidence>
<dbReference type="InterPro" id="IPR004516">
    <property type="entry name" value="HisRS/HisZ"/>
</dbReference>
<evidence type="ECO:0000256" key="3">
    <source>
        <dbReference type="ARBA" id="ARBA00022490"/>
    </source>
</evidence>
<feature type="binding site" evidence="11">
    <location>
        <position position="132"/>
    </location>
    <ligand>
        <name>L-histidine</name>
        <dbReference type="ChEBI" id="CHEBI:57595"/>
    </ligand>
</feature>
<evidence type="ECO:0000256" key="9">
    <source>
        <dbReference type="ARBA" id="ARBA00047639"/>
    </source>
</evidence>
<evidence type="ECO:0000256" key="11">
    <source>
        <dbReference type="PIRSR" id="PIRSR001549-1"/>
    </source>
</evidence>
<dbReference type="GO" id="GO:0005524">
    <property type="term" value="F:ATP binding"/>
    <property type="evidence" value="ECO:0007669"/>
    <property type="project" value="UniProtKB-UniRule"/>
</dbReference>
<dbReference type="PANTHER" id="PTHR11476">
    <property type="entry name" value="HISTIDYL-TRNA SYNTHETASE"/>
    <property type="match status" value="1"/>
</dbReference>
<comment type="similarity">
    <text evidence="1 10">Belongs to the class-II aminoacyl-tRNA synthetase family.</text>
</comment>
<evidence type="ECO:0000256" key="2">
    <source>
        <dbReference type="ARBA" id="ARBA00011738"/>
    </source>
</evidence>
<feature type="binding site" evidence="11">
    <location>
        <position position="146"/>
    </location>
    <ligand>
        <name>L-histidine</name>
        <dbReference type="ChEBI" id="CHEBI:57595"/>
    </ligand>
</feature>
<organism evidence="13 14">
    <name type="scientific">Leptobacterium flavescens</name>
    <dbReference type="NCBI Taxonomy" id="472055"/>
    <lineage>
        <taxon>Bacteria</taxon>
        <taxon>Pseudomonadati</taxon>
        <taxon>Bacteroidota</taxon>
        <taxon>Flavobacteriia</taxon>
        <taxon>Flavobacteriales</taxon>
        <taxon>Flavobacteriaceae</taxon>
        <taxon>Leptobacterium</taxon>
    </lineage>
</organism>
<reference evidence="13 14" key="1">
    <citation type="submission" date="2020-01" db="EMBL/GenBank/DDBJ databases">
        <title>Leptobacterium flavescens.</title>
        <authorList>
            <person name="Wang G."/>
        </authorList>
    </citation>
    <scope>NUCLEOTIDE SEQUENCE [LARGE SCALE GENOMIC DNA]</scope>
    <source>
        <strain evidence="13 14">KCTC 22160</strain>
    </source>
</reference>
<dbReference type="SUPFAM" id="SSF52954">
    <property type="entry name" value="Class II aaRS ABD-related"/>
    <property type="match status" value="1"/>
</dbReference>
<evidence type="ECO:0000256" key="4">
    <source>
        <dbReference type="ARBA" id="ARBA00022598"/>
    </source>
</evidence>
<dbReference type="PANTHER" id="PTHR11476:SF7">
    <property type="entry name" value="HISTIDINE--TRNA LIGASE"/>
    <property type="match status" value="1"/>
</dbReference>
<keyword evidence="3 10" id="KW-0963">Cytoplasm</keyword>
<keyword evidence="7 10" id="KW-0648">Protein biosynthesis</keyword>
<dbReference type="GO" id="GO:0004821">
    <property type="term" value="F:histidine-tRNA ligase activity"/>
    <property type="evidence" value="ECO:0007669"/>
    <property type="project" value="UniProtKB-UniRule"/>
</dbReference>
<dbReference type="PROSITE" id="PS50862">
    <property type="entry name" value="AA_TRNA_LIGASE_II"/>
    <property type="match status" value="1"/>
</dbReference>
<dbReference type="CDD" id="cd00773">
    <property type="entry name" value="HisRS-like_core"/>
    <property type="match status" value="1"/>
</dbReference>
<evidence type="ECO:0000313" key="14">
    <source>
        <dbReference type="Proteomes" id="UP000468581"/>
    </source>
</evidence>
<keyword evidence="14" id="KW-1185">Reference proteome</keyword>
<dbReference type="EMBL" id="JAABOO010000001">
    <property type="protein sequence ID" value="NER11942.1"/>
    <property type="molecule type" value="Genomic_DNA"/>
</dbReference>
<dbReference type="InterPro" id="IPR015807">
    <property type="entry name" value="His-tRNA-ligase"/>
</dbReference>
<dbReference type="PIRSF" id="PIRSF001549">
    <property type="entry name" value="His-tRNA_synth"/>
    <property type="match status" value="1"/>
</dbReference>
<proteinExistence type="inferred from homology"/>
<keyword evidence="8 10" id="KW-0030">Aminoacyl-tRNA synthetase</keyword>
<dbReference type="AlphaFoldDB" id="A0A6P0UH33"/>
<dbReference type="CDD" id="cd00859">
    <property type="entry name" value="HisRS_anticodon"/>
    <property type="match status" value="1"/>
</dbReference>
<evidence type="ECO:0000256" key="10">
    <source>
        <dbReference type="HAMAP-Rule" id="MF_00127"/>
    </source>
</evidence>
<evidence type="ECO:0000256" key="5">
    <source>
        <dbReference type="ARBA" id="ARBA00022741"/>
    </source>
</evidence>
<dbReference type="InterPro" id="IPR036621">
    <property type="entry name" value="Anticodon-bd_dom_sf"/>
</dbReference>
<keyword evidence="4 10" id="KW-0436">Ligase</keyword>
<evidence type="ECO:0000256" key="6">
    <source>
        <dbReference type="ARBA" id="ARBA00022840"/>
    </source>
</evidence>
<dbReference type="Gene3D" id="3.30.930.10">
    <property type="entry name" value="Bira Bifunctional Protein, Domain 2"/>
    <property type="match status" value="1"/>
</dbReference>
<accession>A0A6P0UH33</accession>
<dbReference type="FunFam" id="3.30.930.10:FF:000093">
    <property type="entry name" value="Histidine--tRNA ligase"/>
    <property type="match status" value="1"/>
</dbReference>
<dbReference type="EC" id="6.1.1.21" evidence="10"/>
<keyword evidence="6 10" id="KW-0067">ATP-binding</keyword>
<feature type="binding site" evidence="11">
    <location>
        <position position="296"/>
    </location>
    <ligand>
        <name>L-histidine</name>
        <dbReference type="ChEBI" id="CHEBI:57595"/>
    </ligand>
</feature>
<gene>
    <name evidence="10" type="primary">hisS</name>
    <name evidence="13" type="ORF">GWK08_00685</name>
</gene>
<dbReference type="InterPro" id="IPR004154">
    <property type="entry name" value="Anticodon-bd"/>
</dbReference>
<comment type="catalytic activity">
    <reaction evidence="9 10">
        <text>tRNA(His) + L-histidine + ATP = L-histidyl-tRNA(His) + AMP + diphosphate + H(+)</text>
        <dbReference type="Rhea" id="RHEA:17313"/>
        <dbReference type="Rhea" id="RHEA-COMP:9665"/>
        <dbReference type="Rhea" id="RHEA-COMP:9689"/>
        <dbReference type="ChEBI" id="CHEBI:15378"/>
        <dbReference type="ChEBI" id="CHEBI:30616"/>
        <dbReference type="ChEBI" id="CHEBI:33019"/>
        <dbReference type="ChEBI" id="CHEBI:57595"/>
        <dbReference type="ChEBI" id="CHEBI:78442"/>
        <dbReference type="ChEBI" id="CHEBI:78527"/>
        <dbReference type="ChEBI" id="CHEBI:456215"/>
        <dbReference type="EC" id="6.1.1.21"/>
    </reaction>
</comment>
<dbReference type="GO" id="GO:0005737">
    <property type="term" value="C:cytoplasm"/>
    <property type="evidence" value="ECO:0007669"/>
    <property type="project" value="UniProtKB-SubCell"/>
</dbReference>
<evidence type="ECO:0000256" key="7">
    <source>
        <dbReference type="ARBA" id="ARBA00022917"/>
    </source>
</evidence>
<dbReference type="SUPFAM" id="SSF55681">
    <property type="entry name" value="Class II aaRS and biotin synthetases"/>
    <property type="match status" value="1"/>
</dbReference>
<dbReference type="GO" id="GO:0006427">
    <property type="term" value="P:histidyl-tRNA aminoacylation"/>
    <property type="evidence" value="ECO:0007669"/>
    <property type="project" value="UniProtKB-UniRule"/>
</dbReference>
<evidence type="ECO:0000256" key="8">
    <source>
        <dbReference type="ARBA" id="ARBA00023146"/>
    </source>
</evidence>
<dbReference type="Pfam" id="PF13393">
    <property type="entry name" value="tRNA-synt_His"/>
    <property type="match status" value="1"/>
</dbReference>
<comment type="subcellular location">
    <subcellularLocation>
        <location evidence="10">Cytoplasm</location>
    </subcellularLocation>
</comment>
<feature type="domain" description="Aminoacyl-transfer RNA synthetases class-II family profile" evidence="12">
    <location>
        <begin position="1"/>
        <end position="400"/>
    </location>
</feature>
<comment type="subunit">
    <text evidence="2 10">Homodimer.</text>
</comment>
<keyword evidence="5 10" id="KW-0547">Nucleotide-binding</keyword>
<evidence type="ECO:0000313" key="13">
    <source>
        <dbReference type="EMBL" id="NER11942.1"/>
    </source>
</evidence>
<dbReference type="Proteomes" id="UP000468581">
    <property type="component" value="Unassembled WGS sequence"/>
</dbReference>
<feature type="binding site" evidence="11">
    <location>
        <begin position="300"/>
        <end position="301"/>
    </location>
    <ligand>
        <name>L-histidine</name>
        <dbReference type="ChEBI" id="CHEBI:57595"/>
    </ligand>
</feature>
<sequence>MSKKPGIPKGTRDFSPVEVAKRQYIMSAIKKHFETFGFQPIETPSFENSETLMGKYGEEGDRLIFKILNSGDYLSKVDDTVYDDRNSTRMTKFISEKALKYDLTVPFARYVVMHQNEIDLPFKRYQIQPVWRADRPQKGRFREFYQCDADVVGSNSLWQEVEFVQLYDAVFNELKVDGVTIKINNRKILSGIAEVIGAKDKLIDFTVALDKLDKIGEEGVKKEMLAKGISEEAIDKVQPLFSFSGSNENKLDQLASLLSNSEEGTKGVEELGFIIDAINTLGLKSSKLELDVTLARGLNYYTGAIFEVTAPENVKIGSIGGGGRYDDLTGIFGLKGISGVGISFGLDRIYLVLEELGLFPDVLEDTIDVLFINFGEQEALASLKAIGSLRAAGVKAELYPDAAKMKKQMGYANKRNVPFVVMIGGEELANNTAVLKNMTEGTQETLNMDELSKAFKK</sequence>
<name>A0A6P0UH33_9FLAO</name>
<dbReference type="InterPro" id="IPR041715">
    <property type="entry name" value="HisRS-like_core"/>
</dbReference>
<feature type="binding site" evidence="11">
    <location>
        <position position="150"/>
    </location>
    <ligand>
        <name>L-histidine</name>
        <dbReference type="ChEBI" id="CHEBI:57595"/>
    </ligand>
</feature>
<comment type="caution">
    <text evidence="13">The sequence shown here is derived from an EMBL/GenBank/DDBJ whole genome shotgun (WGS) entry which is preliminary data.</text>
</comment>
<protein>
    <recommendedName>
        <fullName evidence="10">Histidine--tRNA ligase</fullName>
        <ecNumber evidence="10">6.1.1.21</ecNumber>
    </recommendedName>
    <alternativeName>
        <fullName evidence="10">Histidyl-tRNA synthetase</fullName>
        <shortName evidence="10">HisRS</shortName>
    </alternativeName>
</protein>
<evidence type="ECO:0000259" key="12">
    <source>
        <dbReference type="PROSITE" id="PS50862"/>
    </source>
</evidence>
<dbReference type="InterPro" id="IPR006195">
    <property type="entry name" value="aa-tRNA-synth_II"/>
</dbReference>